<protein>
    <submittedName>
        <fullName evidence="2">Uncharacterized protein</fullName>
    </submittedName>
</protein>
<accession>A0A1X7TUN7</accession>
<proteinExistence type="predicted"/>
<name>A0A1X7TUN7_AMPQE</name>
<feature type="region of interest" description="Disordered" evidence="1">
    <location>
        <begin position="122"/>
        <end position="150"/>
    </location>
</feature>
<evidence type="ECO:0000256" key="1">
    <source>
        <dbReference type="SAM" id="MobiDB-lite"/>
    </source>
</evidence>
<dbReference type="EnsemblMetazoa" id="Aqu2.1.18975_001">
    <property type="protein sequence ID" value="Aqu2.1.18975_001"/>
    <property type="gene ID" value="Aqu2.1.18975"/>
</dbReference>
<sequence length="150" mass="15740">MGKLLVEKLGVEFIDWNLLKEMRISDILRVNVPEEILAGCRAGREGGTPGVVVETGTLAGSIGSTGFPKYTGFVGAGTVEDGPAADKEGGAPVVSSTRRIFLIRKPKNWRAAGGRGGKRWGGCGGAGARSTRTTASPAKSCAGRCRHRWQ</sequence>
<reference evidence="2" key="1">
    <citation type="submission" date="2017-05" db="UniProtKB">
        <authorList>
            <consortium name="EnsemblMetazoa"/>
        </authorList>
    </citation>
    <scope>IDENTIFICATION</scope>
</reference>
<evidence type="ECO:0000313" key="2">
    <source>
        <dbReference type="EnsemblMetazoa" id="Aqu2.1.18975_001"/>
    </source>
</evidence>
<organism evidence="2">
    <name type="scientific">Amphimedon queenslandica</name>
    <name type="common">Sponge</name>
    <dbReference type="NCBI Taxonomy" id="400682"/>
    <lineage>
        <taxon>Eukaryota</taxon>
        <taxon>Metazoa</taxon>
        <taxon>Porifera</taxon>
        <taxon>Demospongiae</taxon>
        <taxon>Heteroscleromorpha</taxon>
        <taxon>Haplosclerida</taxon>
        <taxon>Niphatidae</taxon>
        <taxon>Amphimedon</taxon>
    </lineage>
</organism>
<dbReference type="AlphaFoldDB" id="A0A1X7TUN7"/>
<dbReference type="InParanoid" id="A0A1X7TUN7"/>